<dbReference type="EMBL" id="CP001804">
    <property type="protein sequence ID" value="ACY12880.1"/>
    <property type="molecule type" value="Genomic_DNA"/>
</dbReference>
<keyword evidence="1" id="KW-0472">Membrane</keyword>
<feature type="transmembrane region" description="Helical" evidence="1">
    <location>
        <begin position="62"/>
        <end position="80"/>
    </location>
</feature>
<evidence type="ECO:0000256" key="1">
    <source>
        <dbReference type="SAM" id="Phobius"/>
    </source>
</evidence>
<evidence type="ECO:0008006" key="4">
    <source>
        <dbReference type="Google" id="ProtNLM"/>
    </source>
</evidence>
<proteinExistence type="predicted"/>
<dbReference type="KEGG" id="hoh:Hoch_0239"/>
<dbReference type="AlphaFoldDB" id="D0LHL8"/>
<feature type="transmembrane region" description="Helical" evidence="1">
    <location>
        <begin position="27"/>
        <end position="50"/>
    </location>
</feature>
<name>D0LHL8_HALO1</name>
<dbReference type="HOGENOM" id="CLU_2342858_0_0_7"/>
<evidence type="ECO:0000313" key="3">
    <source>
        <dbReference type="Proteomes" id="UP000001880"/>
    </source>
</evidence>
<dbReference type="OrthoDB" id="3628949at2"/>
<keyword evidence="3" id="KW-1185">Reference proteome</keyword>
<organism evidence="2 3">
    <name type="scientific">Haliangium ochraceum (strain DSM 14365 / JCM 11303 / SMP-2)</name>
    <dbReference type="NCBI Taxonomy" id="502025"/>
    <lineage>
        <taxon>Bacteria</taxon>
        <taxon>Pseudomonadati</taxon>
        <taxon>Myxococcota</taxon>
        <taxon>Polyangia</taxon>
        <taxon>Haliangiales</taxon>
        <taxon>Kofleriaceae</taxon>
        <taxon>Haliangium</taxon>
    </lineage>
</organism>
<dbReference type="Proteomes" id="UP000001880">
    <property type="component" value="Chromosome"/>
</dbReference>
<protein>
    <recommendedName>
        <fullName evidence="4">DUF3311 domain-containing protein</fullName>
    </recommendedName>
</protein>
<keyword evidence="1" id="KW-1133">Transmembrane helix</keyword>
<evidence type="ECO:0000313" key="2">
    <source>
        <dbReference type="EMBL" id="ACY12880.1"/>
    </source>
</evidence>
<reference evidence="2 3" key="1">
    <citation type="journal article" date="2010" name="Stand. Genomic Sci.">
        <title>Complete genome sequence of Haliangium ochraceum type strain (SMP-2).</title>
        <authorList>
            <consortium name="US DOE Joint Genome Institute (JGI-PGF)"/>
            <person name="Ivanova N."/>
            <person name="Daum C."/>
            <person name="Lang E."/>
            <person name="Abt B."/>
            <person name="Kopitz M."/>
            <person name="Saunders E."/>
            <person name="Lapidus A."/>
            <person name="Lucas S."/>
            <person name="Glavina Del Rio T."/>
            <person name="Nolan M."/>
            <person name="Tice H."/>
            <person name="Copeland A."/>
            <person name="Cheng J.F."/>
            <person name="Chen F."/>
            <person name="Bruce D."/>
            <person name="Goodwin L."/>
            <person name="Pitluck S."/>
            <person name="Mavromatis K."/>
            <person name="Pati A."/>
            <person name="Mikhailova N."/>
            <person name="Chen A."/>
            <person name="Palaniappan K."/>
            <person name="Land M."/>
            <person name="Hauser L."/>
            <person name="Chang Y.J."/>
            <person name="Jeffries C.D."/>
            <person name="Detter J.C."/>
            <person name="Brettin T."/>
            <person name="Rohde M."/>
            <person name="Goker M."/>
            <person name="Bristow J."/>
            <person name="Markowitz V."/>
            <person name="Eisen J.A."/>
            <person name="Hugenholtz P."/>
            <person name="Kyrpides N.C."/>
            <person name="Klenk H.P."/>
        </authorList>
    </citation>
    <scope>NUCLEOTIDE SEQUENCE [LARGE SCALE GENOMIC DNA]</scope>
    <source>
        <strain evidence="3">DSM 14365 / CIP 107738 / JCM 11303 / AJ 13395 / SMP-2</strain>
    </source>
</reference>
<gene>
    <name evidence="2" type="ordered locus">Hoch_0239</name>
</gene>
<sequence length="97" mass="10853">MHDPDEVPRGLVLFAPDTPPAYRRRRLIFAALLALAAAAQVWPLYALFAAPRPFVLGMPQPLVWIISWMLLMFGALIWLYRSEPPDPADPPPPPAEP</sequence>
<dbReference type="RefSeq" id="WP_012825507.1">
    <property type="nucleotide sequence ID" value="NC_013440.1"/>
</dbReference>
<accession>D0LHL8</accession>
<dbReference type="STRING" id="502025.Hoch_0239"/>
<keyword evidence="1" id="KW-0812">Transmembrane</keyword>